<dbReference type="AlphaFoldDB" id="K6XZH6"/>
<comment type="caution">
    <text evidence="1">The sequence shown here is derived from an EMBL/GenBank/DDBJ whole genome shotgun (WGS) entry which is preliminary data.</text>
</comment>
<organism evidence="1 2">
    <name type="scientific">Paraglaciecola mesophila KMM 241</name>
    <dbReference type="NCBI Taxonomy" id="1128912"/>
    <lineage>
        <taxon>Bacteria</taxon>
        <taxon>Pseudomonadati</taxon>
        <taxon>Pseudomonadota</taxon>
        <taxon>Gammaproteobacteria</taxon>
        <taxon>Alteromonadales</taxon>
        <taxon>Alteromonadaceae</taxon>
        <taxon>Paraglaciecola</taxon>
    </lineage>
</organism>
<protein>
    <submittedName>
        <fullName evidence="1">Uncharacterized protein</fullName>
    </submittedName>
</protein>
<name>K6XZH6_9ALTE</name>
<evidence type="ECO:0000313" key="1">
    <source>
        <dbReference type="EMBL" id="GAC26009.1"/>
    </source>
</evidence>
<proteinExistence type="predicted"/>
<dbReference type="Proteomes" id="UP000006263">
    <property type="component" value="Unassembled WGS sequence"/>
</dbReference>
<evidence type="ECO:0000313" key="2">
    <source>
        <dbReference type="Proteomes" id="UP000006263"/>
    </source>
</evidence>
<reference evidence="1 2" key="1">
    <citation type="journal article" date="2017" name="Antonie Van Leeuwenhoek">
        <title>Rhizobium rhizosphaerae sp. nov., a novel species isolated from rice rhizosphere.</title>
        <authorList>
            <person name="Zhao J.J."/>
            <person name="Zhang J."/>
            <person name="Zhang R.J."/>
            <person name="Zhang C.W."/>
            <person name="Yin H.Q."/>
            <person name="Zhang X.X."/>
        </authorList>
    </citation>
    <scope>NUCLEOTIDE SEQUENCE [LARGE SCALE GENOMIC DNA]</scope>
    <source>
        <strain evidence="1 2">KMM 241</strain>
    </source>
</reference>
<sequence length="38" mass="4386">MFLADALSLVKTVRMLIICALIFERSKTKRKSLNRFDG</sequence>
<accession>K6XZH6</accession>
<dbReference type="EMBL" id="BAEP01000074">
    <property type="protein sequence ID" value="GAC26009.1"/>
    <property type="molecule type" value="Genomic_DNA"/>
</dbReference>
<gene>
    <name evidence="1" type="ORF">GMES_3732</name>
</gene>